<dbReference type="RefSeq" id="WP_251933044.1">
    <property type="nucleotide sequence ID" value="NZ_CP098747.1"/>
</dbReference>
<dbReference type="Proteomes" id="UP001056291">
    <property type="component" value="Chromosome"/>
</dbReference>
<dbReference type="Pfam" id="PF13474">
    <property type="entry name" value="SnoaL_3"/>
    <property type="match status" value="1"/>
</dbReference>
<gene>
    <name evidence="2" type="ORF">NBZ79_13710</name>
</gene>
<organism evidence="2 3">
    <name type="scientific">Sneathiella marina</name>
    <dbReference type="NCBI Taxonomy" id="2950108"/>
    <lineage>
        <taxon>Bacteria</taxon>
        <taxon>Pseudomonadati</taxon>
        <taxon>Pseudomonadota</taxon>
        <taxon>Alphaproteobacteria</taxon>
        <taxon>Sneathiellales</taxon>
        <taxon>Sneathiellaceae</taxon>
        <taxon>Sneathiella</taxon>
    </lineage>
</organism>
<reference evidence="2" key="1">
    <citation type="submission" date="2022-06" db="EMBL/GenBank/DDBJ databases">
        <title>Sneathiella actinostolidae sp. nov., isolated from a sea anemonein the Western Pacific Ocean.</title>
        <authorList>
            <person name="Wei M.J."/>
        </authorList>
    </citation>
    <scope>NUCLEOTIDE SEQUENCE</scope>
    <source>
        <strain evidence="2">PHK-P5</strain>
    </source>
</reference>
<proteinExistence type="predicted"/>
<dbReference type="InterPro" id="IPR032710">
    <property type="entry name" value="NTF2-like_dom_sf"/>
</dbReference>
<accession>A0ABY4VZW4</accession>
<dbReference type="SUPFAM" id="SSF54427">
    <property type="entry name" value="NTF2-like"/>
    <property type="match status" value="1"/>
</dbReference>
<dbReference type="Gene3D" id="3.10.450.50">
    <property type="match status" value="1"/>
</dbReference>
<feature type="domain" description="SnoaL-like" evidence="1">
    <location>
        <begin position="7"/>
        <end position="128"/>
    </location>
</feature>
<name>A0ABY4VZW4_9PROT</name>
<protein>
    <submittedName>
        <fullName evidence="2">Nuclear transport factor 2 family protein</fullName>
    </submittedName>
</protein>
<evidence type="ECO:0000313" key="3">
    <source>
        <dbReference type="Proteomes" id="UP001056291"/>
    </source>
</evidence>
<keyword evidence="3" id="KW-1185">Reference proteome</keyword>
<dbReference type="EMBL" id="CP098747">
    <property type="protein sequence ID" value="USG60232.1"/>
    <property type="molecule type" value="Genomic_DNA"/>
</dbReference>
<sequence>MTEEDLILDTLEEYAKAYCAKDLNRLMAIFVEGQGISLIGTGSDELCSGREAVAAVFERNFRDATASRFEWAWKDIAIHGNAAIVAIALNIHLKINDGTAIVPLRWTVSLIATNAGWKWVHRHASAAANSQEEGSAYPSLKN</sequence>
<evidence type="ECO:0000259" key="1">
    <source>
        <dbReference type="Pfam" id="PF13474"/>
    </source>
</evidence>
<dbReference type="InterPro" id="IPR037401">
    <property type="entry name" value="SnoaL-like"/>
</dbReference>
<evidence type="ECO:0000313" key="2">
    <source>
        <dbReference type="EMBL" id="USG60232.1"/>
    </source>
</evidence>